<comment type="caution">
    <text evidence="1">The sequence shown here is derived from an EMBL/GenBank/DDBJ whole genome shotgun (WGS) entry which is preliminary data.</text>
</comment>
<dbReference type="PANTHER" id="PTHR11941:SF54">
    <property type="entry name" value="ENOYL-COA HYDRATASE, MITOCHONDRIAL"/>
    <property type="match status" value="1"/>
</dbReference>
<keyword evidence="1" id="KW-0456">Lyase</keyword>
<dbReference type="PANTHER" id="PTHR11941">
    <property type="entry name" value="ENOYL-COA HYDRATASE-RELATED"/>
    <property type="match status" value="1"/>
</dbReference>
<reference evidence="1" key="1">
    <citation type="submission" date="2014-04" db="EMBL/GenBank/DDBJ databases">
        <title>Draft genome sequence of Bacillus azotoformans MEV2011, a (co-) denitrifying strain unable to grow in the presence of oxygen.</title>
        <authorList>
            <person name="Nielsen M."/>
            <person name="Schreiber L."/>
            <person name="Finster K."/>
            <person name="Schramm A."/>
        </authorList>
    </citation>
    <scope>NUCLEOTIDE SEQUENCE [LARGE SCALE GENOMIC DNA]</scope>
    <source>
        <strain evidence="1">MEV2011</strain>
    </source>
</reference>
<organism evidence="1">
    <name type="scientific">Schinkia azotoformans MEV2011</name>
    <dbReference type="NCBI Taxonomy" id="1348973"/>
    <lineage>
        <taxon>Bacteria</taxon>
        <taxon>Bacillati</taxon>
        <taxon>Bacillota</taxon>
        <taxon>Bacilli</taxon>
        <taxon>Bacillales</taxon>
        <taxon>Bacillaceae</taxon>
        <taxon>Calidifontibacillus/Schinkia group</taxon>
        <taxon>Schinkia</taxon>
    </lineage>
</organism>
<dbReference type="GO" id="GO:0006635">
    <property type="term" value="P:fatty acid beta-oxidation"/>
    <property type="evidence" value="ECO:0007669"/>
    <property type="project" value="TreeGrafter"/>
</dbReference>
<dbReference type="CDD" id="cd06558">
    <property type="entry name" value="crotonase-like"/>
    <property type="match status" value="1"/>
</dbReference>
<dbReference type="OrthoDB" id="9775794at2"/>
<accession>A0A072NTD6</accession>
<protein>
    <submittedName>
        <fullName evidence="1">Enoyl-CoA hydratase/carnithine racemase</fullName>
        <ecNumber evidence="1">4.2.1.55</ecNumber>
    </submittedName>
</protein>
<dbReference type="InterPro" id="IPR029045">
    <property type="entry name" value="ClpP/crotonase-like_dom_sf"/>
</dbReference>
<dbReference type="Proteomes" id="UP000027936">
    <property type="component" value="Unassembled WGS sequence"/>
</dbReference>
<evidence type="ECO:0000313" key="1">
    <source>
        <dbReference type="EMBL" id="KEF40492.1"/>
    </source>
</evidence>
<dbReference type="SUPFAM" id="SSF52096">
    <property type="entry name" value="ClpP/crotonase"/>
    <property type="match status" value="1"/>
</dbReference>
<proteinExistence type="predicted"/>
<dbReference type="EMBL" id="JJRY01000001">
    <property type="protein sequence ID" value="KEF40492.1"/>
    <property type="molecule type" value="Genomic_DNA"/>
</dbReference>
<dbReference type="PATRIC" id="fig|1348973.3.peg.504"/>
<name>A0A072NTD6_SCHAZ</name>
<dbReference type="RefSeq" id="WP_051678029.1">
    <property type="nucleotide sequence ID" value="NZ_JJRY01000001.1"/>
</dbReference>
<sequence length="207" mass="23369">MVDSLKYEIMNNVAYVSIDLIPYSPLNNELYKELAFVMMEIDRDDDVNVAVISIENDKIFDSEEKIRRIINFNENRSINHSQISNYTYRVIKKMTKPVLGAINGLAIGGVFELALSCDLLICSDRAKFAFPEVNLAILPSGGGTQRLQQIVGQSKAKELLYFGTMIDAQKAMEINLVNSVVPYEQLIQITKEWAEKLAKKTIHGGKY</sequence>
<dbReference type="InterPro" id="IPR001753">
    <property type="entry name" value="Enoyl-CoA_hydra/iso"/>
</dbReference>
<gene>
    <name evidence="1" type="ORF">M670_00518</name>
</gene>
<dbReference type="GO" id="GO:0016829">
    <property type="term" value="F:lyase activity"/>
    <property type="evidence" value="ECO:0007669"/>
    <property type="project" value="UniProtKB-KW"/>
</dbReference>
<dbReference type="Pfam" id="PF00378">
    <property type="entry name" value="ECH_1"/>
    <property type="match status" value="1"/>
</dbReference>
<dbReference type="AlphaFoldDB" id="A0A072NTD6"/>
<dbReference type="EC" id="4.2.1.55" evidence="1"/>
<dbReference type="Gene3D" id="3.90.226.10">
    <property type="entry name" value="2-enoyl-CoA Hydratase, Chain A, domain 1"/>
    <property type="match status" value="1"/>
</dbReference>